<dbReference type="InterPro" id="IPR036322">
    <property type="entry name" value="WD40_repeat_dom_sf"/>
</dbReference>
<organism evidence="4">
    <name type="scientific">Magnetococcus massalia (strain MO-1)</name>
    <dbReference type="NCBI Taxonomy" id="451514"/>
    <lineage>
        <taxon>Bacteria</taxon>
        <taxon>Pseudomonadati</taxon>
        <taxon>Pseudomonadota</taxon>
        <taxon>Magnetococcia</taxon>
        <taxon>Magnetococcales</taxon>
        <taxon>Magnetococcaceae</taxon>
        <taxon>Magnetococcus</taxon>
    </lineage>
</organism>
<accession>A0A1S7LHI4</accession>
<dbReference type="SMART" id="SM00320">
    <property type="entry name" value="WD40"/>
    <property type="match status" value="6"/>
</dbReference>
<evidence type="ECO:0000313" key="4">
    <source>
        <dbReference type="EMBL" id="CRH05527.1"/>
    </source>
</evidence>
<dbReference type="Gene3D" id="3.40.50.1460">
    <property type="match status" value="1"/>
</dbReference>
<dbReference type="EMBL" id="LO017727">
    <property type="protein sequence ID" value="CRH05527.1"/>
    <property type="molecule type" value="Genomic_DNA"/>
</dbReference>
<dbReference type="InterPro" id="IPR011600">
    <property type="entry name" value="Pept_C14_caspase"/>
</dbReference>
<dbReference type="Pfam" id="PF00656">
    <property type="entry name" value="Peptidase_C14"/>
    <property type="match status" value="1"/>
</dbReference>
<dbReference type="GO" id="GO:0006508">
    <property type="term" value="P:proteolysis"/>
    <property type="evidence" value="ECO:0007669"/>
    <property type="project" value="InterPro"/>
</dbReference>
<feature type="signal peptide" evidence="2">
    <location>
        <begin position="1"/>
        <end position="21"/>
    </location>
</feature>
<dbReference type="PROSITE" id="PS50082">
    <property type="entry name" value="WD_REPEATS_2"/>
    <property type="match status" value="2"/>
</dbReference>
<protein>
    <recommendedName>
        <fullName evidence="3">Peptidase C14 caspase domain-containing protein</fullName>
    </recommendedName>
</protein>
<dbReference type="InterPro" id="IPR029030">
    <property type="entry name" value="Caspase-like_dom_sf"/>
</dbReference>
<dbReference type="PROSITE" id="PS50294">
    <property type="entry name" value="WD_REPEATS_REGION"/>
    <property type="match status" value="2"/>
</dbReference>
<reference evidence="4" key="1">
    <citation type="submission" date="2015-04" db="EMBL/GenBank/DDBJ databases">
        <authorList>
            <person name="Syromyatnikov M.Y."/>
            <person name="Popov V.N."/>
        </authorList>
    </citation>
    <scope>NUCLEOTIDE SEQUENCE</scope>
    <source>
        <strain evidence="4">MO-1</strain>
    </source>
</reference>
<sequence>MRFFSALLIIVAMLLVQDAEARRGFARAAGVQSINRAITSQVRQIFKPTFRIKSRYAAPMTALDMDKSGKWLASGNEKGELQLWRMKSGQRALNLPAQSGAAVQQVLFVPSRVAISETTGRVRTRSATRRPEYLLAGYRDGTATLWNLRTEMAVRQFGPLQGELVGMGVHIRGRLFMASNTGETALFNIQTGAKESGVKHALGPLSAAAISHNGRRLALASKQGGLELWRIDISRRILQLPGRGTEITALAWNENDDLVVGRSDGSLSKVEEGDDKYSKTWQGHDNAIRVLRFSSSGEMLASGSADHAVRVWDKGALSGGSGATTRGIGGGGFGGFGGDEEDEDSFGGGFGSGSSSSSEKSVLKGHKKPINDLLFMPGKKGLLFSAGEDRMVRLWQTAKQKEQLRLVSMREGWAAVTPEGFFDGTLDGNNEERLDAIHWSGDKDSYAIDGFMERYYTPALMGRVVAGKKLPKLDETSRPDVEKGIGYPPAVTWLSPNAESAVPGESEVSFKVTNRGGGIGEVRLYHNGRIVNPEKGQVEKQEGKNEVHTYRFTIPWLAGKNTLRAVALSDQRIEGSPQELSVNHAGGLRKSGNIHIFVVGINEYYLKELTLNFGVPDARGVLTFFQDNRLDLFKGKAFYQLYDAAATRESIFDVLAQRLESIPVEDTVVLYLAGHGEIVDDVWYFLPHELDDTTDGRISGQGLSSRNIGQKLAKIPARNLLMVVDACKSGSLADSLTRFEERRPMAMLSRSTGVHIATSTTSEQLANELGTLGHGVFTYTLLKGLEGEADRFPKDGKLNVMELLKHVRERVPELSEELELDEQNPTMYMRGADFPLIHLQ</sequence>
<dbReference type="InterPro" id="IPR001680">
    <property type="entry name" value="WD40_rpt"/>
</dbReference>
<dbReference type="Gene3D" id="2.60.40.10">
    <property type="entry name" value="Immunoglobulins"/>
    <property type="match status" value="1"/>
</dbReference>
<gene>
    <name evidence="4" type="ORF">MAGMO_1337</name>
</gene>
<feature type="chain" id="PRO_5012458823" description="Peptidase C14 caspase domain-containing protein" evidence="2">
    <location>
        <begin position="22"/>
        <end position="840"/>
    </location>
</feature>
<feature type="repeat" description="WD" evidence="1">
    <location>
        <begin position="281"/>
        <end position="313"/>
    </location>
</feature>
<dbReference type="Gene3D" id="2.130.10.10">
    <property type="entry name" value="YVTN repeat-like/Quinoprotein amine dehydrogenase"/>
    <property type="match status" value="2"/>
</dbReference>
<name>A0A1S7LHI4_MAGMO</name>
<proteinExistence type="predicted"/>
<evidence type="ECO:0000256" key="1">
    <source>
        <dbReference type="PROSITE-ProRule" id="PRU00221"/>
    </source>
</evidence>
<evidence type="ECO:0000256" key="2">
    <source>
        <dbReference type="SAM" id="SignalP"/>
    </source>
</evidence>
<dbReference type="GO" id="GO:0004197">
    <property type="term" value="F:cysteine-type endopeptidase activity"/>
    <property type="evidence" value="ECO:0007669"/>
    <property type="project" value="InterPro"/>
</dbReference>
<dbReference type="PANTHER" id="PTHR19879">
    <property type="entry name" value="TRANSCRIPTION INITIATION FACTOR TFIID"/>
    <property type="match status" value="1"/>
</dbReference>
<dbReference type="Pfam" id="PF00400">
    <property type="entry name" value="WD40"/>
    <property type="match status" value="2"/>
</dbReference>
<dbReference type="PANTHER" id="PTHR19879:SF9">
    <property type="entry name" value="TRANSCRIPTION INITIATION FACTOR TFIID SUBUNIT 5"/>
    <property type="match status" value="1"/>
</dbReference>
<dbReference type="InterPro" id="IPR013783">
    <property type="entry name" value="Ig-like_fold"/>
</dbReference>
<dbReference type="AlphaFoldDB" id="A0A1S7LHI4"/>
<dbReference type="SUPFAM" id="SSF52129">
    <property type="entry name" value="Caspase-like"/>
    <property type="match status" value="1"/>
</dbReference>
<evidence type="ECO:0000259" key="3">
    <source>
        <dbReference type="Pfam" id="PF00656"/>
    </source>
</evidence>
<keyword evidence="2" id="KW-0732">Signal</keyword>
<dbReference type="SUPFAM" id="SSF50978">
    <property type="entry name" value="WD40 repeat-like"/>
    <property type="match status" value="1"/>
</dbReference>
<feature type="repeat" description="WD" evidence="1">
    <location>
        <begin position="363"/>
        <end position="405"/>
    </location>
</feature>
<dbReference type="InterPro" id="IPR015943">
    <property type="entry name" value="WD40/YVTN_repeat-like_dom_sf"/>
</dbReference>
<feature type="domain" description="Peptidase C14 caspase" evidence="3">
    <location>
        <begin position="598"/>
        <end position="828"/>
    </location>
</feature>
<keyword evidence="1" id="KW-0853">WD repeat</keyword>